<name>A0A7J7WVY9_MYOMY</name>
<dbReference type="EMBL" id="JABWUV010000007">
    <property type="protein sequence ID" value="KAF6341569.1"/>
    <property type="molecule type" value="Genomic_DNA"/>
</dbReference>
<sequence length="132" mass="14196">MAGDSPGSRPEWWESVLGHGQHGDDRELWAPGLKAGHAPNRWRPRVPLHSGQGPELPSASVPWQEGALSPSWGAVATGSSGPRVTGAMLQLDWLLGTSPPLPQALGYQSHAAIWESWSLPQARRLQGTRAML</sequence>
<protein>
    <submittedName>
        <fullName evidence="2">Uncharacterized protein</fullName>
    </submittedName>
</protein>
<dbReference type="Proteomes" id="UP000527355">
    <property type="component" value="Unassembled WGS sequence"/>
</dbReference>
<evidence type="ECO:0000313" key="2">
    <source>
        <dbReference type="EMBL" id="KAF6341569.1"/>
    </source>
</evidence>
<dbReference type="AlphaFoldDB" id="A0A7J7WVY9"/>
<accession>A0A7J7WVY9</accession>
<evidence type="ECO:0000313" key="3">
    <source>
        <dbReference type="Proteomes" id="UP000527355"/>
    </source>
</evidence>
<evidence type="ECO:0000256" key="1">
    <source>
        <dbReference type="SAM" id="MobiDB-lite"/>
    </source>
</evidence>
<feature type="region of interest" description="Disordered" evidence="1">
    <location>
        <begin position="1"/>
        <end position="65"/>
    </location>
</feature>
<organism evidence="2 3">
    <name type="scientific">Myotis myotis</name>
    <name type="common">Greater mouse-eared bat</name>
    <name type="synonym">Vespertilio myotis</name>
    <dbReference type="NCBI Taxonomy" id="51298"/>
    <lineage>
        <taxon>Eukaryota</taxon>
        <taxon>Metazoa</taxon>
        <taxon>Chordata</taxon>
        <taxon>Craniata</taxon>
        <taxon>Vertebrata</taxon>
        <taxon>Euteleostomi</taxon>
        <taxon>Mammalia</taxon>
        <taxon>Eutheria</taxon>
        <taxon>Laurasiatheria</taxon>
        <taxon>Chiroptera</taxon>
        <taxon>Yangochiroptera</taxon>
        <taxon>Vespertilionidae</taxon>
        <taxon>Myotis</taxon>
    </lineage>
</organism>
<keyword evidence="3" id="KW-1185">Reference proteome</keyword>
<gene>
    <name evidence="2" type="ORF">mMyoMyo1_011970</name>
</gene>
<comment type="caution">
    <text evidence="2">The sequence shown here is derived from an EMBL/GenBank/DDBJ whole genome shotgun (WGS) entry which is preliminary data.</text>
</comment>
<proteinExistence type="predicted"/>
<reference evidence="2 3" key="1">
    <citation type="journal article" date="2020" name="Nature">
        <title>Six reference-quality genomes reveal evolution of bat adaptations.</title>
        <authorList>
            <person name="Jebb D."/>
            <person name="Huang Z."/>
            <person name="Pippel M."/>
            <person name="Hughes G.M."/>
            <person name="Lavrichenko K."/>
            <person name="Devanna P."/>
            <person name="Winkler S."/>
            <person name="Jermiin L.S."/>
            <person name="Skirmuntt E.C."/>
            <person name="Katzourakis A."/>
            <person name="Burkitt-Gray L."/>
            <person name="Ray D.A."/>
            <person name="Sullivan K.A.M."/>
            <person name="Roscito J.G."/>
            <person name="Kirilenko B.M."/>
            <person name="Davalos L.M."/>
            <person name="Corthals A.P."/>
            <person name="Power M.L."/>
            <person name="Jones G."/>
            <person name="Ransome R.D."/>
            <person name="Dechmann D.K.N."/>
            <person name="Locatelli A.G."/>
            <person name="Puechmaille S.J."/>
            <person name="Fedrigo O."/>
            <person name="Jarvis E.D."/>
            <person name="Hiller M."/>
            <person name="Vernes S.C."/>
            <person name="Myers E.W."/>
            <person name="Teeling E.C."/>
        </authorList>
    </citation>
    <scope>NUCLEOTIDE SEQUENCE [LARGE SCALE GENOMIC DNA]</scope>
    <source>
        <strain evidence="2">MMyoMyo1</strain>
        <tissue evidence="2">Flight muscle</tissue>
    </source>
</reference>